<dbReference type="Proteomes" id="UP000500843">
    <property type="component" value="Chromosome 1"/>
</dbReference>
<dbReference type="RefSeq" id="WP_004360308.1">
    <property type="nucleotide sequence ID" value="NZ_CP054010.1"/>
</dbReference>
<evidence type="ECO:0000313" key="2">
    <source>
        <dbReference type="Proteomes" id="UP000500843"/>
    </source>
</evidence>
<dbReference type="AlphaFoldDB" id="A0A7D4JIV3"/>
<proteinExistence type="predicted"/>
<name>A0A7D4JIV3_9BACT</name>
<gene>
    <name evidence="1" type="ORF">FIU21_04860</name>
</gene>
<reference evidence="1 2" key="1">
    <citation type="submission" date="2020-05" db="EMBL/GenBank/DDBJ databases">
        <title>FDA dAtabase for Regulatory Grade micrObial Sequences (FDA-ARGOS): Supporting development and validation of Infectious Disease Dx tests.</title>
        <authorList>
            <person name="Moreno J."/>
            <person name="Tallon L."/>
            <person name="Sadzewicz L."/>
            <person name="Zhao X."/>
            <person name="Vavikolanu K."/>
            <person name="Mehta A."/>
            <person name="Aluvathingal J."/>
            <person name="Nadendla S."/>
            <person name="Myers T."/>
            <person name="Yan Y."/>
            <person name="Sichtig H."/>
        </authorList>
    </citation>
    <scope>NUCLEOTIDE SEQUENCE [LARGE SCALE GENOMIC DNA]</scope>
    <source>
        <strain evidence="1 2">FDAARGOS_760</strain>
    </source>
</reference>
<organism evidence="1 2">
    <name type="scientific">Prevotella melaninogenica</name>
    <dbReference type="NCBI Taxonomy" id="28132"/>
    <lineage>
        <taxon>Bacteria</taxon>
        <taxon>Pseudomonadati</taxon>
        <taxon>Bacteroidota</taxon>
        <taxon>Bacteroidia</taxon>
        <taxon>Bacteroidales</taxon>
        <taxon>Prevotellaceae</taxon>
        <taxon>Prevotella</taxon>
    </lineage>
</organism>
<sequence>MRKREILLGFLAFVTIFISSCSQEYVVNNTKASSLESLKVEKMKNLFKKHNWNLDTTIPEKERNNLILQMDYDKVKSFLEDLDNGIKFEKKDTLVGYVKKGTSGF</sequence>
<protein>
    <submittedName>
        <fullName evidence="1">Uncharacterized protein</fullName>
    </submittedName>
</protein>
<accession>A0A7D4JIV3</accession>
<dbReference type="PROSITE" id="PS51257">
    <property type="entry name" value="PROKAR_LIPOPROTEIN"/>
    <property type="match status" value="1"/>
</dbReference>
<dbReference type="EMBL" id="CP054010">
    <property type="protein sequence ID" value="QKH88277.1"/>
    <property type="molecule type" value="Genomic_DNA"/>
</dbReference>
<evidence type="ECO:0000313" key="1">
    <source>
        <dbReference type="EMBL" id="QKH88277.1"/>
    </source>
</evidence>